<dbReference type="Proteomes" id="UP000001699">
    <property type="component" value="Unassembled WGS sequence"/>
</dbReference>
<evidence type="ECO:0000313" key="3">
    <source>
        <dbReference type="Proteomes" id="UP000001699"/>
    </source>
</evidence>
<evidence type="ECO:0000256" key="1">
    <source>
        <dbReference type="SAM" id="MobiDB-lite"/>
    </source>
</evidence>
<reference evidence="2 3" key="1">
    <citation type="journal article" date="2008" name="PLoS Genet.">
        <title>Genomic islands in the pathogenic filamentous fungus Aspergillus fumigatus.</title>
        <authorList>
            <person name="Fedorova N.D."/>
            <person name="Khaldi N."/>
            <person name="Joardar V.S."/>
            <person name="Maiti R."/>
            <person name="Amedeo P."/>
            <person name="Anderson M.J."/>
            <person name="Crabtree J."/>
            <person name="Silva J.C."/>
            <person name="Badger J.H."/>
            <person name="Albarraq A."/>
            <person name="Angiuoli S."/>
            <person name="Bussey H."/>
            <person name="Bowyer P."/>
            <person name="Cotty P.J."/>
            <person name="Dyer P.S."/>
            <person name="Egan A."/>
            <person name="Galens K."/>
            <person name="Fraser-Liggett C.M."/>
            <person name="Haas B.J."/>
            <person name="Inman J.M."/>
            <person name="Kent R."/>
            <person name="Lemieux S."/>
            <person name="Malavazi I."/>
            <person name="Orvis J."/>
            <person name="Roemer T."/>
            <person name="Ronning C.M."/>
            <person name="Sundaram J.P."/>
            <person name="Sutton G."/>
            <person name="Turner G."/>
            <person name="Venter J.C."/>
            <person name="White O.R."/>
            <person name="Whitty B.R."/>
            <person name="Youngman P."/>
            <person name="Wolfe K.H."/>
            <person name="Goldman G.H."/>
            <person name="Wortman J.R."/>
            <person name="Jiang B."/>
            <person name="Denning D.W."/>
            <person name="Nierman W.C."/>
        </authorList>
    </citation>
    <scope>NUCLEOTIDE SEQUENCE [LARGE SCALE GENOMIC DNA]</scope>
    <source>
        <strain evidence="3">CBS 144.89 / FGSC A1163 / CEA10</strain>
    </source>
</reference>
<dbReference type="HOGENOM" id="CLU_496925_0_0_1"/>
<name>B0Y8Z2_ASPFC</name>
<sequence>MSADVLDLPNLIKLVRELGLDLLDLWKLERFWVVDTFTRLNALHFVNCLVIEDAVLPAQALAEINSADPTQSTPSIPYIPSPSVPPVPTIDPLPSNNILYPPDAGLEFDRAIQDHGSMDASMSSPSVLNTVDAGSSMVASLQSVHRPTGPDAGPASYPTPSTHGVNPPAAGGPLVSPSACCSPQVYQVVNAPQSVRTPVSTSATTPVGFSDTPGSDAGASSYPTPSTNYADSPRVDESTTRLSSSVLPLNQAVEAPESTRNTPTQQQRREQAIIRSLQSCTFTKENVRLDIEETKKIIKAGARLLTQDHFRILRPLFDGGADMSSSLKRLGLPEEWVGVNGAVNYLRVLEKDKDKRISFSLDPLARRVAQVLLYLNYMSLRKKGEQDLVTRILDAYHDDPNKSKGKVYRQKNFHTYHVRLGRWWWRLAAHLGLGILLVADDVAMNLFSNRFTDDQIDALITFALRTRPGTIHLYRSLAPVAKSLLSGELPANLRQILMDANKGLLRHNALEEARTQDENASMSQEIAGPWQVENTKPYAEKTATDFIDSLTH</sequence>
<gene>
    <name evidence="2" type="ORF">AFUB_079060</name>
</gene>
<dbReference type="EMBL" id="DS499599">
    <property type="protein sequence ID" value="EDP49873.1"/>
    <property type="molecule type" value="Genomic_DNA"/>
</dbReference>
<dbReference type="OrthoDB" id="4508405at2759"/>
<keyword evidence="3" id="KW-1185">Reference proteome</keyword>
<dbReference type="AlphaFoldDB" id="B0Y8Z2"/>
<dbReference type="VEuPathDB" id="FungiDB:AFUB_079060"/>
<protein>
    <submittedName>
        <fullName evidence="2">Conserved serine-proline rich protein</fullName>
    </submittedName>
</protein>
<feature type="compositionally biased region" description="Polar residues" evidence="1">
    <location>
        <begin position="221"/>
        <end position="230"/>
    </location>
</feature>
<feature type="region of interest" description="Disordered" evidence="1">
    <location>
        <begin position="138"/>
        <end position="170"/>
    </location>
</feature>
<accession>B0Y8Z2</accession>
<evidence type="ECO:0000313" key="2">
    <source>
        <dbReference type="EMBL" id="EDP49873.1"/>
    </source>
</evidence>
<organism evidence="2 3">
    <name type="scientific">Aspergillus fumigatus (strain CBS 144.89 / FGSC A1163 / CEA10)</name>
    <name type="common">Neosartorya fumigata</name>
    <dbReference type="NCBI Taxonomy" id="451804"/>
    <lineage>
        <taxon>Eukaryota</taxon>
        <taxon>Fungi</taxon>
        <taxon>Dikarya</taxon>
        <taxon>Ascomycota</taxon>
        <taxon>Pezizomycotina</taxon>
        <taxon>Eurotiomycetes</taxon>
        <taxon>Eurotiomycetidae</taxon>
        <taxon>Eurotiales</taxon>
        <taxon>Aspergillaceae</taxon>
        <taxon>Aspergillus</taxon>
        <taxon>Aspergillus subgen. Fumigati</taxon>
    </lineage>
</organism>
<feature type="region of interest" description="Disordered" evidence="1">
    <location>
        <begin position="195"/>
        <end position="269"/>
    </location>
</feature>
<feature type="compositionally biased region" description="Polar residues" evidence="1">
    <location>
        <begin position="195"/>
        <end position="207"/>
    </location>
</feature>
<proteinExistence type="predicted"/>